<sequence length="685" mass="75060">MNGRTKVLVGALATAGVAGLAVGGQYAGGALFAHMEHLPQSVVGIFTLRDYWHAYGDVKAVKKALAVCTFASLAVPIVPIALACVAVFSKPKRELHGSARWARDFEIRQTGLLSEDSGRAGIILGKYKDRYLTFVGQQFVMIAAPTRSGKGVAIVIPNLLTYPDSVVVLDLKFENYRFTSGYRAKYGQKVFLWAPFAEDGKTHGWNVFDTIVKRAPHLRIGDVQAIGQKFYSSNVEAKTKFWNDLARNLFVGLVLYLMETATPERPCTLGEVFRQSSGMGRPVKEHIAALKATPGLSMACTNALNRFLSSSDEVLNSILSTFNAPLLIFDNPVVDAATSHSSFDINEVRRQRMTIYLGIQPNRLEDAALLVNLFFSQLIDLNTSVLPEHDPSLKYQCLLVMDEFTAIGRVNIIDRANAFIAGYNLRLLIIIQSISQMEPSLLYGKEGTRTLVNNMAAKIIYPPKDHEESKVISETLGYLTESSVSTGKTRGKNLSRSENASPQRRALMMPQELAAMPQKREILLGFDTPILCDKAYYYSDPLFINRLKEISPSLRALGKKMPSEQQLKDAAGLETVKGNGIYELSSTDVPSVDISAWMAKREASTAAKGPNGERVVRASDLAEMDPASASITLVKKAAARVDEDVFALTGIRFNFSDLVAQRYAKPSVTHDAAAAPAISQEVFNG</sequence>
<evidence type="ECO:0000256" key="3">
    <source>
        <dbReference type="ARBA" id="ARBA00022475"/>
    </source>
</evidence>
<gene>
    <name evidence="7" type="ORF">BSU04_10825</name>
</gene>
<proteinExistence type="inferred from homology"/>
<dbReference type="Pfam" id="PF02534">
    <property type="entry name" value="T4SS-DNA_transf"/>
    <property type="match status" value="1"/>
</dbReference>
<reference evidence="8" key="1">
    <citation type="submission" date="2017-01" db="EMBL/GenBank/DDBJ databases">
        <title>Genome Analysis of Deinococcus marmoris KOPRI26562.</title>
        <authorList>
            <person name="Kim J.H."/>
            <person name="Oh H.-M."/>
        </authorList>
    </citation>
    <scope>NUCLEOTIDE SEQUENCE [LARGE SCALE GENOMIC DNA]</scope>
    <source>
        <strain evidence="8">PAMC 26633</strain>
    </source>
</reference>
<comment type="subcellular location">
    <subcellularLocation>
        <location evidence="1">Cell membrane</location>
        <topology evidence="1">Multi-pass membrane protein</topology>
    </subcellularLocation>
</comment>
<dbReference type="InterPro" id="IPR003688">
    <property type="entry name" value="TraG/VirD4"/>
</dbReference>
<dbReference type="GO" id="GO:0005886">
    <property type="term" value="C:plasma membrane"/>
    <property type="evidence" value="ECO:0007669"/>
    <property type="project" value="UniProtKB-SubCell"/>
</dbReference>
<evidence type="ECO:0000256" key="5">
    <source>
        <dbReference type="ARBA" id="ARBA00022989"/>
    </source>
</evidence>
<name>A0A226X557_CABSO</name>
<organism evidence="7 8">
    <name type="scientific">Caballeronia sordidicola</name>
    <name type="common">Burkholderia sordidicola</name>
    <dbReference type="NCBI Taxonomy" id="196367"/>
    <lineage>
        <taxon>Bacteria</taxon>
        <taxon>Pseudomonadati</taxon>
        <taxon>Pseudomonadota</taxon>
        <taxon>Betaproteobacteria</taxon>
        <taxon>Burkholderiales</taxon>
        <taxon>Burkholderiaceae</taxon>
        <taxon>Caballeronia</taxon>
    </lineage>
</organism>
<dbReference type="Proteomes" id="UP000214720">
    <property type="component" value="Unassembled WGS sequence"/>
</dbReference>
<comment type="caution">
    <text evidence="7">The sequence shown here is derived from an EMBL/GenBank/DDBJ whole genome shotgun (WGS) entry which is preliminary data.</text>
</comment>
<dbReference type="RefSeq" id="WP_256982408.1">
    <property type="nucleotide sequence ID" value="NZ_MTHB01000057.1"/>
</dbReference>
<keyword evidence="6" id="KW-0472">Membrane</keyword>
<keyword evidence="4" id="KW-0812">Transmembrane</keyword>
<evidence type="ECO:0000256" key="4">
    <source>
        <dbReference type="ARBA" id="ARBA00022692"/>
    </source>
</evidence>
<dbReference type="InterPro" id="IPR051539">
    <property type="entry name" value="T4SS-coupling_protein"/>
</dbReference>
<comment type="similarity">
    <text evidence="2">Belongs to the VirD4/TraG family.</text>
</comment>
<dbReference type="EMBL" id="MTHB01000057">
    <property type="protein sequence ID" value="OXC78615.1"/>
    <property type="molecule type" value="Genomic_DNA"/>
</dbReference>
<evidence type="ECO:0000256" key="1">
    <source>
        <dbReference type="ARBA" id="ARBA00004651"/>
    </source>
</evidence>
<evidence type="ECO:0000256" key="6">
    <source>
        <dbReference type="ARBA" id="ARBA00023136"/>
    </source>
</evidence>
<dbReference type="PANTHER" id="PTHR37937">
    <property type="entry name" value="CONJUGATIVE TRANSFER: DNA TRANSPORT"/>
    <property type="match status" value="1"/>
</dbReference>
<dbReference type="PANTHER" id="PTHR37937:SF1">
    <property type="entry name" value="CONJUGATIVE TRANSFER: DNA TRANSPORT"/>
    <property type="match status" value="1"/>
</dbReference>
<accession>A0A226X557</accession>
<evidence type="ECO:0000313" key="7">
    <source>
        <dbReference type="EMBL" id="OXC78615.1"/>
    </source>
</evidence>
<keyword evidence="5" id="KW-1133">Transmembrane helix</keyword>
<dbReference type="Gene3D" id="3.40.50.300">
    <property type="entry name" value="P-loop containing nucleotide triphosphate hydrolases"/>
    <property type="match status" value="1"/>
</dbReference>
<evidence type="ECO:0000313" key="8">
    <source>
        <dbReference type="Proteomes" id="UP000214720"/>
    </source>
</evidence>
<dbReference type="InterPro" id="IPR027417">
    <property type="entry name" value="P-loop_NTPase"/>
</dbReference>
<dbReference type="AlphaFoldDB" id="A0A226X557"/>
<keyword evidence="3" id="KW-1003">Cell membrane</keyword>
<dbReference type="CDD" id="cd01127">
    <property type="entry name" value="TrwB_TraG_TraD_VirD4"/>
    <property type="match status" value="2"/>
</dbReference>
<dbReference type="SUPFAM" id="SSF52540">
    <property type="entry name" value="P-loop containing nucleoside triphosphate hydrolases"/>
    <property type="match status" value="1"/>
</dbReference>
<evidence type="ECO:0000256" key="2">
    <source>
        <dbReference type="ARBA" id="ARBA00008806"/>
    </source>
</evidence>
<protein>
    <submittedName>
        <fullName evidence="7">Type IV secretion system protein VirD4</fullName>
    </submittedName>
</protein>